<dbReference type="SUPFAM" id="SSF53613">
    <property type="entry name" value="Ribokinase-like"/>
    <property type="match status" value="1"/>
</dbReference>
<accession>A0ABV7YLA8</accession>
<dbReference type="PROSITE" id="PS00583">
    <property type="entry name" value="PFKB_KINASES_1"/>
    <property type="match status" value="1"/>
</dbReference>
<sequence>MRIAVTGSIATDHLMNFDGRFKDSLVVDQLDKISLSFLVEDLRIHRGGTAANIAFGMGCLGLRPILVGAVGEDFADYRSWLERHNVDCDSIRVSEVRHTARFISTTDRTQAQIGTFYTGAMVEGRDIELEPIAQRVGGLDLVLIGPHDPDGMARHTEECNQRGIPFAADPSQQLAFADGELIRTLVSGADYLLTNEYEAALTEQKTGWSEEQILGEVKVRVTTLAEKGVRIDRLGEPPIHVAAVPAERIANPTGVGDGFRAGFLAGIAWGLTLERSAQVGCVLAVYVLEITGTQEYELSTSGFLARFAAAYGDEAAAEVAPHVQAPRP</sequence>
<comment type="similarity">
    <text evidence="1">Belongs to the carbohydrate kinase PfkB family.</text>
</comment>
<dbReference type="RefSeq" id="WP_205120451.1">
    <property type="nucleotide sequence ID" value="NZ_JAFBCM010000001.1"/>
</dbReference>
<organism evidence="5 6">
    <name type="scientific">Tenggerimyces flavus</name>
    <dbReference type="NCBI Taxonomy" id="1708749"/>
    <lineage>
        <taxon>Bacteria</taxon>
        <taxon>Bacillati</taxon>
        <taxon>Actinomycetota</taxon>
        <taxon>Actinomycetes</taxon>
        <taxon>Propionibacteriales</taxon>
        <taxon>Nocardioidaceae</taxon>
        <taxon>Tenggerimyces</taxon>
    </lineage>
</organism>
<dbReference type="CDD" id="cd01942">
    <property type="entry name" value="ribokinase_group_A"/>
    <property type="match status" value="1"/>
</dbReference>
<evidence type="ECO:0000256" key="2">
    <source>
        <dbReference type="ARBA" id="ARBA00022679"/>
    </source>
</evidence>
<dbReference type="InterPro" id="IPR050306">
    <property type="entry name" value="PfkB_Carbo_kinase"/>
</dbReference>
<comment type="caution">
    <text evidence="5">The sequence shown here is derived from an EMBL/GenBank/DDBJ whole genome shotgun (WGS) entry which is preliminary data.</text>
</comment>
<protein>
    <submittedName>
        <fullName evidence="5">Carbohydrate kinase family protein</fullName>
    </submittedName>
</protein>
<reference evidence="6" key="1">
    <citation type="journal article" date="2019" name="Int. J. Syst. Evol. Microbiol.">
        <title>The Global Catalogue of Microorganisms (GCM) 10K type strain sequencing project: providing services to taxonomists for standard genome sequencing and annotation.</title>
        <authorList>
            <consortium name="The Broad Institute Genomics Platform"/>
            <consortium name="The Broad Institute Genome Sequencing Center for Infectious Disease"/>
            <person name="Wu L."/>
            <person name="Ma J."/>
        </authorList>
    </citation>
    <scope>NUCLEOTIDE SEQUENCE [LARGE SCALE GENOMIC DNA]</scope>
    <source>
        <strain evidence="6">CGMCC 4.7241</strain>
    </source>
</reference>
<evidence type="ECO:0000313" key="5">
    <source>
        <dbReference type="EMBL" id="MFC3766136.1"/>
    </source>
</evidence>
<feature type="domain" description="Carbohydrate kinase PfkB" evidence="4">
    <location>
        <begin position="34"/>
        <end position="295"/>
    </location>
</feature>
<evidence type="ECO:0000259" key="4">
    <source>
        <dbReference type="Pfam" id="PF00294"/>
    </source>
</evidence>
<name>A0ABV7YLA8_9ACTN</name>
<evidence type="ECO:0000256" key="1">
    <source>
        <dbReference type="ARBA" id="ARBA00010688"/>
    </source>
</evidence>
<dbReference type="Pfam" id="PF00294">
    <property type="entry name" value="PfkB"/>
    <property type="match status" value="1"/>
</dbReference>
<dbReference type="GO" id="GO:0016301">
    <property type="term" value="F:kinase activity"/>
    <property type="evidence" value="ECO:0007669"/>
    <property type="project" value="UniProtKB-KW"/>
</dbReference>
<dbReference type="EMBL" id="JBHRZH010000049">
    <property type="protein sequence ID" value="MFC3766136.1"/>
    <property type="molecule type" value="Genomic_DNA"/>
</dbReference>
<keyword evidence="2" id="KW-0808">Transferase</keyword>
<evidence type="ECO:0000256" key="3">
    <source>
        <dbReference type="ARBA" id="ARBA00022777"/>
    </source>
</evidence>
<dbReference type="InterPro" id="IPR011611">
    <property type="entry name" value="PfkB_dom"/>
</dbReference>
<keyword evidence="3 5" id="KW-0418">Kinase</keyword>
<dbReference type="PANTHER" id="PTHR43085:SF46">
    <property type="entry name" value="ADENOSINE KINASE"/>
    <property type="match status" value="1"/>
</dbReference>
<proteinExistence type="inferred from homology"/>
<dbReference type="Gene3D" id="3.40.1190.20">
    <property type="match status" value="1"/>
</dbReference>
<gene>
    <name evidence="5" type="ORF">ACFOUW_35265</name>
</gene>
<keyword evidence="6" id="KW-1185">Reference proteome</keyword>
<dbReference type="PANTHER" id="PTHR43085">
    <property type="entry name" value="HEXOKINASE FAMILY MEMBER"/>
    <property type="match status" value="1"/>
</dbReference>
<evidence type="ECO:0000313" key="6">
    <source>
        <dbReference type="Proteomes" id="UP001595699"/>
    </source>
</evidence>
<dbReference type="Proteomes" id="UP001595699">
    <property type="component" value="Unassembled WGS sequence"/>
</dbReference>
<dbReference type="InterPro" id="IPR029056">
    <property type="entry name" value="Ribokinase-like"/>
</dbReference>
<dbReference type="InterPro" id="IPR002173">
    <property type="entry name" value="Carboh/pur_kinase_PfkB_CS"/>
</dbReference>